<evidence type="ECO:0000313" key="5">
    <source>
        <dbReference type="Proteomes" id="UP001590951"/>
    </source>
</evidence>
<keyword evidence="5" id="KW-1185">Reference proteome</keyword>
<dbReference type="InterPro" id="IPR011009">
    <property type="entry name" value="Kinase-like_dom_sf"/>
</dbReference>
<dbReference type="EC" id="2.7.1.82" evidence="3"/>
<dbReference type="PANTHER" id="PTHR22603">
    <property type="entry name" value="CHOLINE/ETHANOALAMINE KINASE"/>
    <property type="match status" value="1"/>
</dbReference>
<name>A0ABR4B1I6_9LECA</name>
<dbReference type="EMBL" id="JBHFEH010000032">
    <property type="protein sequence ID" value="KAL2051757.1"/>
    <property type="molecule type" value="Genomic_DNA"/>
</dbReference>
<evidence type="ECO:0000256" key="1">
    <source>
        <dbReference type="ARBA" id="ARBA00037883"/>
    </source>
</evidence>
<evidence type="ECO:0000256" key="3">
    <source>
        <dbReference type="ARBA" id="ARBA00038874"/>
    </source>
</evidence>
<organism evidence="4 5">
    <name type="scientific">Lepraria finkii</name>
    <dbReference type="NCBI Taxonomy" id="1340010"/>
    <lineage>
        <taxon>Eukaryota</taxon>
        <taxon>Fungi</taxon>
        <taxon>Dikarya</taxon>
        <taxon>Ascomycota</taxon>
        <taxon>Pezizomycotina</taxon>
        <taxon>Lecanoromycetes</taxon>
        <taxon>OSLEUM clade</taxon>
        <taxon>Lecanoromycetidae</taxon>
        <taxon>Lecanorales</taxon>
        <taxon>Lecanorineae</taxon>
        <taxon>Stereocaulaceae</taxon>
        <taxon>Lepraria</taxon>
    </lineage>
</organism>
<comment type="pathway">
    <text evidence="1">Phospholipid metabolism; phosphatidylethanolamine biosynthesis; phosphatidylethanolamine from ethanolamine: step 1/3.</text>
</comment>
<evidence type="ECO:0000313" key="4">
    <source>
        <dbReference type="EMBL" id="KAL2051757.1"/>
    </source>
</evidence>
<sequence length="135" mass="15210">MSSTSMNAGVSKNLRHIPLSYNNADSQTSALRLVLTLFPEWEHGEGKIEFIRFTDGITNTLLKAVKRRPGYTEEQIDNEAVLLRAYGKGTEVLIDREKEATSHSLLSQHKLAPTMLARFQNGLIYKFIRGRVCTS</sequence>
<dbReference type="Proteomes" id="UP001590951">
    <property type="component" value="Unassembled WGS sequence"/>
</dbReference>
<dbReference type="SUPFAM" id="SSF56112">
    <property type="entry name" value="Protein kinase-like (PK-like)"/>
    <property type="match status" value="1"/>
</dbReference>
<protein>
    <recommendedName>
        <fullName evidence="3">ethanolamine kinase</fullName>
        <ecNumber evidence="3">2.7.1.82</ecNumber>
    </recommendedName>
</protein>
<accession>A0ABR4B1I6</accession>
<gene>
    <name evidence="4" type="ORF">ABVK25_007913</name>
</gene>
<dbReference type="Pfam" id="PF01633">
    <property type="entry name" value="Choline_kinase"/>
    <property type="match status" value="1"/>
</dbReference>
<reference evidence="4 5" key="1">
    <citation type="submission" date="2024-09" db="EMBL/GenBank/DDBJ databases">
        <title>Rethinking Asexuality: The Enigmatic Case of Functional Sexual Genes in Lepraria (Stereocaulaceae).</title>
        <authorList>
            <person name="Doellman M."/>
            <person name="Sun Y."/>
            <person name="Barcenas-Pena A."/>
            <person name="Lumbsch H.T."/>
            <person name="Grewe F."/>
        </authorList>
    </citation>
    <scope>NUCLEOTIDE SEQUENCE [LARGE SCALE GENOMIC DNA]</scope>
    <source>
        <strain evidence="4 5">Grewe 0041</strain>
    </source>
</reference>
<comment type="similarity">
    <text evidence="2">Belongs to the choline/ethanolamine kinase family.</text>
</comment>
<dbReference type="Gene3D" id="3.30.200.20">
    <property type="entry name" value="Phosphorylase Kinase, domain 1"/>
    <property type="match status" value="1"/>
</dbReference>
<evidence type="ECO:0000256" key="2">
    <source>
        <dbReference type="ARBA" id="ARBA00038211"/>
    </source>
</evidence>
<dbReference type="PANTHER" id="PTHR22603:SF66">
    <property type="entry name" value="ETHANOLAMINE KINASE"/>
    <property type="match status" value="1"/>
</dbReference>
<comment type="caution">
    <text evidence="4">The sequence shown here is derived from an EMBL/GenBank/DDBJ whole genome shotgun (WGS) entry which is preliminary data.</text>
</comment>
<proteinExistence type="inferred from homology"/>